<accession>A0A1G4B5S1</accession>
<dbReference type="OrthoDB" id="4924573at2759"/>
<keyword evidence="4" id="KW-1185">Reference proteome</keyword>
<gene>
    <name evidence="3" type="ORF">CORC01_07944</name>
</gene>
<feature type="domain" description="DUF7587" evidence="2">
    <location>
        <begin position="125"/>
        <end position="228"/>
    </location>
</feature>
<evidence type="ECO:0000313" key="3">
    <source>
        <dbReference type="EMBL" id="OHE96798.1"/>
    </source>
</evidence>
<dbReference type="Pfam" id="PF24494">
    <property type="entry name" value="DUF7587"/>
    <property type="match status" value="1"/>
</dbReference>
<evidence type="ECO:0000256" key="1">
    <source>
        <dbReference type="SAM" id="MobiDB-lite"/>
    </source>
</evidence>
<proteinExistence type="predicted"/>
<name>A0A1G4B5S1_9PEZI</name>
<feature type="compositionally biased region" description="Basic residues" evidence="1">
    <location>
        <begin position="306"/>
        <end position="316"/>
    </location>
</feature>
<evidence type="ECO:0000313" key="4">
    <source>
        <dbReference type="Proteomes" id="UP000176998"/>
    </source>
</evidence>
<sequence length="323" mass="37311">MESVPQREVVVARYERMVEKIADNDSASVKAWLTKNTTDNTPWVLRALPEYVQVLKNQFPGFLHIIKHSRNSGVVNGTALLSINHKVHTVDAETRPTYLYRTIHGDHPYKGIKARLGRGTDPIFLHIHLRKHLRWRCRELSPFLSSTDSLAKAVRIAKLYEDRGFSDITILKFKTIGPAWDHDKQRLWDPKSLLRQLNLHGDIMHYLDNEFLVEHSIPESCIEKRWKWGRRKAEFDPDGDLERRAREDLDAKKAMADKAKKRREAVKKQEENAAARKRKASDEGGEDGNSGDDDQDGLKPWPEKRKYGKRVKVGVKLRRDGGD</sequence>
<feature type="region of interest" description="Disordered" evidence="1">
    <location>
        <begin position="246"/>
        <end position="323"/>
    </location>
</feature>
<protein>
    <recommendedName>
        <fullName evidence="2">DUF7587 domain-containing protein</fullName>
    </recommendedName>
</protein>
<dbReference type="Proteomes" id="UP000176998">
    <property type="component" value="Unassembled WGS sequence"/>
</dbReference>
<dbReference type="AlphaFoldDB" id="A0A1G4B5S1"/>
<feature type="compositionally biased region" description="Basic and acidic residues" evidence="1">
    <location>
        <begin position="246"/>
        <end position="258"/>
    </location>
</feature>
<dbReference type="EMBL" id="MJBS01000065">
    <property type="protein sequence ID" value="OHE96798.1"/>
    <property type="molecule type" value="Genomic_DNA"/>
</dbReference>
<dbReference type="RefSeq" id="XP_022473954.1">
    <property type="nucleotide sequence ID" value="XM_022619579.1"/>
</dbReference>
<evidence type="ECO:0000259" key="2">
    <source>
        <dbReference type="Pfam" id="PF24494"/>
    </source>
</evidence>
<organism evidence="3 4">
    <name type="scientific">Colletotrichum orchidophilum</name>
    <dbReference type="NCBI Taxonomy" id="1209926"/>
    <lineage>
        <taxon>Eukaryota</taxon>
        <taxon>Fungi</taxon>
        <taxon>Dikarya</taxon>
        <taxon>Ascomycota</taxon>
        <taxon>Pezizomycotina</taxon>
        <taxon>Sordariomycetes</taxon>
        <taxon>Hypocreomycetidae</taxon>
        <taxon>Glomerellales</taxon>
        <taxon>Glomerellaceae</taxon>
        <taxon>Colletotrichum</taxon>
    </lineage>
</organism>
<dbReference type="InterPro" id="IPR056009">
    <property type="entry name" value="DUF7587"/>
</dbReference>
<dbReference type="GeneID" id="34561089"/>
<reference evidence="3 4" key="1">
    <citation type="submission" date="2016-09" db="EMBL/GenBank/DDBJ databases">
        <authorList>
            <person name="Capua I."/>
            <person name="De Benedictis P."/>
            <person name="Joannis T."/>
            <person name="Lombin L.H."/>
            <person name="Cattoli G."/>
        </authorList>
    </citation>
    <scope>NUCLEOTIDE SEQUENCE [LARGE SCALE GENOMIC DNA]</scope>
    <source>
        <strain evidence="3 4">IMI 309357</strain>
    </source>
</reference>
<feature type="compositionally biased region" description="Acidic residues" evidence="1">
    <location>
        <begin position="283"/>
        <end position="295"/>
    </location>
</feature>
<comment type="caution">
    <text evidence="3">The sequence shown here is derived from an EMBL/GenBank/DDBJ whole genome shotgun (WGS) entry which is preliminary data.</text>
</comment>